<dbReference type="Proteomes" id="UP001177003">
    <property type="component" value="Chromosome 2"/>
</dbReference>
<organism evidence="2 3">
    <name type="scientific">Lactuca saligna</name>
    <name type="common">Willowleaf lettuce</name>
    <dbReference type="NCBI Taxonomy" id="75948"/>
    <lineage>
        <taxon>Eukaryota</taxon>
        <taxon>Viridiplantae</taxon>
        <taxon>Streptophyta</taxon>
        <taxon>Embryophyta</taxon>
        <taxon>Tracheophyta</taxon>
        <taxon>Spermatophyta</taxon>
        <taxon>Magnoliopsida</taxon>
        <taxon>eudicotyledons</taxon>
        <taxon>Gunneridae</taxon>
        <taxon>Pentapetalae</taxon>
        <taxon>asterids</taxon>
        <taxon>campanulids</taxon>
        <taxon>Asterales</taxon>
        <taxon>Asteraceae</taxon>
        <taxon>Cichorioideae</taxon>
        <taxon>Cichorieae</taxon>
        <taxon>Lactucinae</taxon>
        <taxon>Lactuca</taxon>
    </lineage>
</organism>
<sequence>MLRVLRNLHLQKLQSLLNGKSKITLRHLQLLSRNLFRSLLSLKSLNQQLRSYLRSLDIEEIEKRWHIDHLIHQNTHTFSSKFTKKHQVTRQGVLIREVPLPVSPTSKKQFAVNMSKKISKKRQKFIIEDSQEDIVVSKSPLHETNILSPQKNSQVKSNLEETRNSGGNVETSIVDTTTNLGESTKVLTPEQTVVMPPVVSNENPKDQGNSILIISPSFNTSTVSTTPTVTHSQTFANILNKPITSLFSSQSTDPPITREEEEDTNDDDNEFDGTLSNIEFVPKEENIPDNMLLTDKQFKILNRKLNLIL</sequence>
<proteinExistence type="predicted"/>
<name>A0AA35YDH8_LACSI</name>
<feature type="region of interest" description="Disordered" evidence="1">
    <location>
        <begin position="150"/>
        <end position="172"/>
    </location>
</feature>
<evidence type="ECO:0000256" key="1">
    <source>
        <dbReference type="SAM" id="MobiDB-lite"/>
    </source>
</evidence>
<accession>A0AA35YDH8</accession>
<evidence type="ECO:0000313" key="2">
    <source>
        <dbReference type="EMBL" id="CAI9271862.1"/>
    </source>
</evidence>
<gene>
    <name evidence="2" type="ORF">LSALG_LOCUS12119</name>
</gene>
<feature type="region of interest" description="Disordered" evidence="1">
    <location>
        <begin position="246"/>
        <end position="274"/>
    </location>
</feature>
<protein>
    <submittedName>
        <fullName evidence="2">Uncharacterized protein</fullName>
    </submittedName>
</protein>
<evidence type="ECO:0000313" key="3">
    <source>
        <dbReference type="Proteomes" id="UP001177003"/>
    </source>
</evidence>
<dbReference type="EMBL" id="OX465078">
    <property type="protein sequence ID" value="CAI9271862.1"/>
    <property type="molecule type" value="Genomic_DNA"/>
</dbReference>
<dbReference type="AlphaFoldDB" id="A0AA35YDH8"/>
<keyword evidence="3" id="KW-1185">Reference proteome</keyword>
<feature type="compositionally biased region" description="Acidic residues" evidence="1">
    <location>
        <begin position="259"/>
        <end position="271"/>
    </location>
</feature>
<reference evidence="2" key="1">
    <citation type="submission" date="2023-04" db="EMBL/GenBank/DDBJ databases">
        <authorList>
            <person name="Vijverberg K."/>
            <person name="Xiong W."/>
            <person name="Schranz E."/>
        </authorList>
    </citation>
    <scope>NUCLEOTIDE SEQUENCE</scope>
</reference>